<proteinExistence type="predicted"/>
<evidence type="ECO:0000313" key="1">
    <source>
        <dbReference type="EMBL" id="ROO89279.1"/>
    </source>
</evidence>
<evidence type="ECO:0000313" key="2">
    <source>
        <dbReference type="Proteomes" id="UP000272400"/>
    </source>
</evidence>
<name>A0A3N1D734_9ACTN</name>
<accession>A0A3N1D734</accession>
<reference evidence="1 2" key="1">
    <citation type="submission" date="2018-11" db="EMBL/GenBank/DDBJ databases">
        <title>Sequencing the genomes of 1000 actinobacteria strains.</title>
        <authorList>
            <person name="Klenk H.-P."/>
        </authorList>
    </citation>
    <scope>NUCLEOTIDE SEQUENCE [LARGE SCALE GENOMIC DNA]</scope>
    <source>
        <strain evidence="1 2">DSM 44254</strain>
    </source>
</reference>
<dbReference type="EMBL" id="RJKE01000001">
    <property type="protein sequence ID" value="ROO89279.1"/>
    <property type="molecule type" value="Genomic_DNA"/>
</dbReference>
<dbReference type="AlphaFoldDB" id="A0A3N1D734"/>
<dbReference type="Proteomes" id="UP000272400">
    <property type="component" value="Unassembled WGS sequence"/>
</dbReference>
<sequence length="100" mass="10664">MGEGGDVAGFVFLSRALRARGMNAQIRTELGAVFLRVWHPRLAGVGVCVGVRLEPGPEGVLEAWFESGGDLLALCSEWDRASGEVVKVMWPILAVVAGRS</sequence>
<comment type="caution">
    <text evidence="1">The sequence shown here is derived from an EMBL/GenBank/DDBJ whole genome shotgun (WGS) entry which is preliminary data.</text>
</comment>
<protein>
    <submittedName>
        <fullName evidence="1">Uncharacterized protein</fullName>
    </submittedName>
</protein>
<keyword evidence="2" id="KW-1185">Reference proteome</keyword>
<organism evidence="1 2">
    <name type="scientific">Actinocorallia herbida</name>
    <dbReference type="NCBI Taxonomy" id="58109"/>
    <lineage>
        <taxon>Bacteria</taxon>
        <taxon>Bacillati</taxon>
        <taxon>Actinomycetota</taxon>
        <taxon>Actinomycetes</taxon>
        <taxon>Streptosporangiales</taxon>
        <taxon>Thermomonosporaceae</taxon>
        <taxon>Actinocorallia</taxon>
    </lineage>
</organism>
<gene>
    <name evidence="1" type="ORF">EDD29_6967</name>
</gene>